<evidence type="ECO:0000313" key="16">
    <source>
        <dbReference type="Proteomes" id="UP000078272"/>
    </source>
</evidence>
<dbReference type="PANTHER" id="PTHR30531">
    <property type="entry name" value="FLAGELLAR BIOSYNTHETIC PROTEIN FLHB"/>
    <property type="match status" value="1"/>
</dbReference>
<comment type="similarity">
    <text evidence="2 13">Belongs to the type III secretion exporter family.</text>
</comment>
<dbReference type="GO" id="GO:0009306">
    <property type="term" value="P:protein secretion"/>
    <property type="evidence" value="ECO:0007669"/>
    <property type="project" value="InterPro"/>
</dbReference>
<dbReference type="PATRIC" id="fig|401562.3.peg.1855"/>
<dbReference type="InterPro" id="IPR006136">
    <property type="entry name" value="FlhB"/>
</dbReference>
<keyword evidence="7 13" id="KW-1005">Bacterial flagellum biogenesis</keyword>
<evidence type="ECO:0000256" key="8">
    <source>
        <dbReference type="ARBA" id="ARBA00022927"/>
    </source>
</evidence>
<keyword evidence="15" id="KW-0969">Cilium</keyword>
<evidence type="ECO:0000256" key="6">
    <source>
        <dbReference type="ARBA" id="ARBA00022692"/>
    </source>
</evidence>
<evidence type="ECO:0000256" key="11">
    <source>
        <dbReference type="ARBA" id="ARBA00023225"/>
    </source>
</evidence>
<evidence type="ECO:0000256" key="7">
    <source>
        <dbReference type="ARBA" id="ARBA00022795"/>
    </source>
</evidence>
<accession>A0A175R828</accession>
<sequence length="362" mass="40265">MADGADKESQTEDPTEKRIQDTIEKGNLPVSREAPILASLLAAIGVVIFQARNNAAQLFSDLKVTFENPTQWSIGNGYDALGFLHTISLQTAHFVLPATGLFIVAGILASLLQNPPQINLERIRPKASNVSLTQGWGRLFGKRGFTEFAKSLFKFFGVMIIVGWILSKELPLLLATMFSDPQQLPETILGLAMRLLAAVSVATILLVAADLLFSRILWRRDLRMSKQEIKDEMKQAEGDPMVKARQRQIARERNKRRMMASVPKATVVIANPTHYAIALRYVREEGGAPLVVAKGVDAMALKIREIAETHDIPVVEDKLLARSMYDHVEVDQMIPPQFFKAVAEVIYYLHERPGTRLEIGVA</sequence>
<keyword evidence="15" id="KW-0282">Flagellum</keyword>
<dbReference type="STRING" id="401562.NS365_14260"/>
<keyword evidence="11 13" id="KW-1006">Bacterial flagellum protein export</keyword>
<evidence type="ECO:0000313" key="15">
    <source>
        <dbReference type="EMBL" id="KTQ95498.1"/>
    </source>
</evidence>
<evidence type="ECO:0000256" key="10">
    <source>
        <dbReference type="ARBA" id="ARBA00023136"/>
    </source>
</evidence>
<keyword evidence="5 13" id="KW-1003">Cell membrane</keyword>
<gene>
    <name evidence="13 15" type="primary">flhB</name>
    <name evidence="15" type="ORF">NS226_11660</name>
</gene>
<dbReference type="GO" id="GO:0044780">
    <property type="term" value="P:bacterial-type flagellum assembly"/>
    <property type="evidence" value="ECO:0007669"/>
    <property type="project" value="InterPro"/>
</dbReference>
<name>A0A175R828_9HYPH</name>
<evidence type="ECO:0000256" key="2">
    <source>
        <dbReference type="ARBA" id="ARBA00010690"/>
    </source>
</evidence>
<feature type="transmembrane region" description="Helical" evidence="13">
    <location>
        <begin position="34"/>
        <end position="51"/>
    </location>
</feature>
<keyword evidence="8 13" id="KW-0653">Protein transport</keyword>
<dbReference type="InterPro" id="IPR029025">
    <property type="entry name" value="T3SS_substrate_exporter_C"/>
</dbReference>
<keyword evidence="4 13" id="KW-0813">Transport</keyword>
<proteinExistence type="inferred from homology"/>
<dbReference type="Proteomes" id="UP000078272">
    <property type="component" value="Unassembled WGS sequence"/>
</dbReference>
<dbReference type="eggNOG" id="COG1377">
    <property type="taxonomic scope" value="Bacteria"/>
</dbReference>
<evidence type="ECO:0000256" key="4">
    <source>
        <dbReference type="ARBA" id="ARBA00022448"/>
    </source>
</evidence>
<evidence type="ECO:0000256" key="5">
    <source>
        <dbReference type="ARBA" id="ARBA00022475"/>
    </source>
</evidence>
<dbReference type="OrthoDB" id="9807950at2"/>
<dbReference type="InterPro" id="IPR006135">
    <property type="entry name" value="T3SS_substrate_exporter"/>
</dbReference>
<organism evidence="15 16">
    <name type="scientific">Aureimonas ureilytica</name>
    <dbReference type="NCBI Taxonomy" id="401562"/>
    <lineage>
        <taxon>Bacteria</taxon>
        <taxon>Pseudomonadati</taxon>
        <taxon>Pseudomonadota</taxon>
        <taxon>Alphaproteobacteria</taxon>
        <taxon>Hyphomicrobiales</taxon>
        <taxon>Aurantimonadaceae</taxon>
        <taxon>Aureimonas</taxon>
    </lineage>
</organism>
<evidence type="ECO:0000256" key="3">
    <source>
        <dbReference type="ARBA" id="ARBA00021622"/>
    </source>
</evidence>
<dbReference type="GO" id="GO:0005886">
    <property type="term" value="C:plasma membrane"/>
    <property type="evidence" value="ECO:0007669"/>
    <property type="project" value="UniProtKB-SubCell"/>
</dbReference>
<comment type="caution">
    <text evidence="15">The sequence shown here is derived from an EMBL/GenBank/DDBJ whole genome shotgun (WGS) entry which is preliminary data.</text>
</comment>
<dbReference type="Pfam" id="PF01312">
    <property type="entry name" value="Bac_export_2"/>
    <property type="match status" value="1"/>
</dbReference>
<evidence type="ECO:0000256" key="1">
    <source>
        <dbReference type="ARBA" id="ARBA00004651"/>
    </source>
</evidence>
<keyword evidence="10 13" id="KW-0472">Membrane</keyword>
<comment type="subcellular location">
    <subcellularLocation>
        <location evidence="1">Cell membrane</location>
        <topology evidence="1">Multi-pass membrane protein</topology>
    </subcellularLocation>
</comment>
<keyword evidence="6 13" id="KW-0812">Transmembrane</keyword>
<keyword evidence="15" id="KW-0966">Cell projection</keyword>
<reference evidence="15 16" key="1">
    <citation type="journal article" date="2016" name="Front. Microbiol.">
        <title>Genomic Resource of Rice Seed Associated Bacteria.</title>
        <authorList>
            <person name="Midha S."/>
            <person name="Bansal K."/>
            <person name="Sharma S."/>
            <person name="Kumar N."/>
            <person name="Patil P.P."/>
            <person name="Chaudhry V."/>
            <person name="Patil P.B."/>
        </authorList>
    </citation>
    <scope>NUCLEOTIDE SEQUENCE [LARGE SCALE GENOMIC DNA]</scope>
    <source>
        <strain evidence="15 16">NS226</strain>
    </source>
</reference>
<dbReference type="Gene3D" id="3.40.1690.10">
    <property type="entry name" value="secretion proteins EscU"/>
    <property type="match status" value="1"/>
</dbReference>
<comment type="function">
    <text evidence="12 13">Required for formation of the rod structure in the basal body of the flagellar apparatus. Together with FliI and FliH, may constitute the export apparatus of flagellin.</text>
</comment>
<dbReference type="AlphaFoldDB" id="A0A175R828"/>
<feature type="transmembrane region" description="Helical" evidence="13">
    <location>
        <begin position="187"/>
        <end position="213"/>
    </location>
</feature>
<feature type="region of interest" description="Disordered" evidence="14">
    <location>
        <begin position="1"/>
        <end position="24"/>
    </location>
</feature>
<evidence type="ECO:0000256" key="9">
    <source>
        <dbReference type="ARBA" id="ARBA00022989"/>
    </source>
</evidence>
<protein>
    <recommendedName>
        <fullName evidence="3 13">Flagellar biosynthetic protein FlhB</fullName>
    </recommendedName>
</protein>
<dbReference type="EMBL" id="LDPZ01000022">
    <property type="protein sequence ID" value="KTQ95498.1"/>
    <property type="molecule type" value="Genomic_DNA"/>
</dbReference>
<feature type="transmembrane region" description="Helical" evidence="13">
    <location>
        <begin position="148"/>
        <end position="167"/>
    </location>
</feature>
<evidence type="ECO:0000256" key="12">
    <source>
        <dbReference type="ARBA" id="ARBA00025078"/>
    </source>
</evidence>
<dbReference type="PRINTS" id="PR00950">
    <property type="entry name" value="TYPE3IMSPROT"/>
</dbReference>
<dbReference type="RefSeq" id="WP_058635129.1">
    <property type="nucleotide sequence ID" value="NZ_LDPZ01000022.1"/>
</dbReference>
<dbReference type="SUPFAM" id="SSF160544">
    <property type="entry name" value="EscU C-terminal domain-like"/>
    <property type="match status" value="1"/>
</dbReference>
<dbReference type="Gene3D" id="6.10.250.2080">
    <property type="match status" value="1"/>
</dbReference>
<keyword evidence="9 13" id="KW-1133">Transmembrane helix</keyword>
<evidence type="ECO:0000256" key="14">
    <source>
        <dbReference type="SAM" id="MobiDB-lite"/>
    </source>
</evidence>
<feature type="transmembrane region" description="Helical" evidence="13">
    <location>
        <begin position="94"/>
        <end position="112"/>
    </location>
</feature>
<dbReference type="PANTHER" id="PTHR30531:SF12">
    <property type="entry name" value="FLAGELLAR BIOSYNTHETIC PROTEIN FLHB"/>
    <property type="match status" value="1"/>
</dbReference>
<dbReference type="FunFam" id="3.40.1690.10:FF:000001">
    <property type="entry name" value="Flagellar biosynthetic protein FlhB"/>
    <property type="match status" value="1"/>
</dbReference>
<evidence type="ECO:0000256" key="13">
    <source>
        <dbReference type="RuleBase" id="RU364091"/>
    </source>
</evidence>
<dbReference type="NCBIfam" id="TIGR00328">
    <property type="entry name" value="flhB"/>
    <property type="match status" value="1"/>
</dbReference>